<evidence type="ECO:0000256" key="1">
    <source>
        <dbReference type="SAM" id="MobiDB-lite"/>
    </source>
</evidence>
<keyword evidence="2" id="KW-0732">Signal</keyword>
<organism evidence="3 4">
    <name type="scientific">Stylosanthes scabra</name>
    <dbReference type="NCBI Taxonomy" id="79078"/>
    <lineage>
        <taxon>Eukaryota</taxon>
        <taxon>Viridiplantae</taxon>
        <taxon>Streptophyta</taxon>
        <taxon>Embryophyta</taxon>
        <taxon>Tracheophyta</taxon>
        <taxon>Spermatophyta</taxon>
        <taxon>Magnoliopsida</taxon>
        <taxon>eudicotyledons</taxon>
        <taxon>Gunneridae</taxon>
        <taxon>Pentapetalae</taxon>
        <taxon>rosids</taxon>
        <taxon>fabids</taxon>
        <taxon>Fabales</taxon>
        <taxon>Fabaceae</taxon>
        <taxon>Papilionoideae</taxon>
        <taxon>50 kb inversion clade</taxon>
        <taxon>dalbergioids sensu lato</taxon>
        <taxon>Dalbergieae</taxon>
        <taxon>Pterocarpus clade</taxon>
        <taxon>Stylosanthes</taxon>
    </lineage>
</organism>
<protein>
    <submittedName>
        <fullName evidence="3">Uncharacterized protein</fullName>
    </submittedName>
</protein>
<feature type="region of interest" description="Disordered" evidence="1">
    <location>
        <begin position="204"/>
        <end position="228"/>
    </location>
</feature>
<evidence type="ECO:0000313" key="3">
    <source>
        <dbReference type="EMBL" id="MED6159225.1"/>
    </source>
</evidence>
<evidence type="ECO:0000313" key="4">
    <source>
        <dbReference type="Proteomes" id="UP001341840"/>
    </source>
</evidence>
<accession>A0ABU6UD94</accession>
<reference evidence="3 4" key="1">
    <citation type="journal article" date="2023" name="Plants (Basel)">
        <title>Bridging the Gap: Combining Genomics and Transcriptomics Approaches to Understand Stylosanthes scabra, an Orphan Legume from the Brazilian Caatinga.</title>
        <authorList>
            <person name="Ferreira-Neto J.R.C."/>
            <person name="da Silva M.D."/>
            <person name="Binneck E."/>
            <person name="de Melo N.F."/>
            <person name="da Silva R.H."/>
            <person name="de Melo A.L.T.M."/>
            <person name="Pandolfi V."/>
            <person name="Bustamante F.O."/>
            <person name="Brasileiro-Vidal A.C."/>
            <person name="Benko-Iseppon A.M."/>
        </authorList>
    </citation>
    <scope>NUCLEOTIDE SEQUENCE [LARGE SCALE GENOMIC DNA]</scope>
    <source>
        <tissue evidence="3">Leaves</tissue>
    </source>
</reference>
<sequence length="237" mass="25485">MWSASVASCSSAVLPLFQRLAPLVPVPCSSCSTGYIAVAPSYSCSSVVASCSTGAVAVASCSSASNGVASCSSGSLHVHSAPPLALPFPASTPESVCTFARGVLLLGFQRRNLVLLWFIALRFCTAVGSALPCFYTGVRLCLRPSLLLYPPLLYSLTPALCSFANNTFTPLSHTIKEIRNDKKKALIPTMTLDEFFEEYGVETMDEDDEEYDDTCDDQDPSTQDKGESFLNWYKQKG</sequence>
<feature type="chain" id="PRO_5046708930" evidence="2">
    <location>
        <begin position="16"/>
        <end position="237"/>
    </location>
</feature>
<dbReference type="Proteomes" id="UP001341840">
    <property type="component" value="Unassembled WGS sequence"/>
</dbReference>
<feature type="compositionally biased region" description="Acidic residues" evidence="1">
    <location>
        <begin position="204"/>
        <end position="219"/>
    </location>
</feature>
<name>A0ABU6UD94_9FABA</name>
<dbReference type="EMBL" id="JASCZI010121046">
    <property type="protein sequence ID" value="MED6159225.1"/>
    <property type="molecule type" value="Genomic_DNA"/>
</dbReference>
<comment type="caution">
    <text evidence="3">The sequence shown here is derived from an EMBL/GenBank/DDBJ whole genome shotgun (WGS) entry which is preliminary data.</text>
</comment>
<proteinExistence type="predicted"/>
<feature type="signal peptide" evidence="2">
    <location>
        <begin position="1"/>
        <end position="15"/>
    </location>
</feature>
<gene>
    <name evidence="3" type="ORF">PIB30_040341</name>
</gene>
<evidence type="ECO:0000256" key="2">
    <source>
        <dbReference type="SAM" id="SignalP"/>
    </source>
</evidence>
<keyword evidence="4" id="KW-1185">Reference proteome</keyword>